<dbReference type="EMBL" id="ML208523">
    <property type="protein sequence ID" value="TFK63426.1"/>
    <property type="molecule type" value="Genomic_DNA"/>
</dbReference>
<reference evidence="1 2" key="1">
    <citation type="journal article" date="2019" name="Nat. Ecol. Evol.">
        <title>Megaphylogeny resolves global patterns of mushroom evolution.</title>
        <authorList>
            <person name="Varga T."/>
            <person name="Krizsan K."/>
            <person name="Foldi C."/>
            <person name="Dima B."/>
            <person name="Sanchez-Garcia M."/>
            <person name="Sanchez-Ramirez S."/>
            <person name="Szollosi G.J."/>
            <person name="Szarkandi J.G."/>
            <person name="Papp V."/>
            <person name="Albert L."/>
            <person name="Andreopoulos W."/>
            <person name="Angelini C."/>
            <person name="Antonin V."/>
            <person name="Barry K.W."/>
            <person name="Bougher N.L."/>
            <person name="Buchanan P."/>
            <person name="Buyck B."/>
            <person name="Bense V."/>
            <person name="Catcheside P."/>
            <person name="Chovatia M."/>
            <person name="Cooper J."/>
            <person name="Damon W."/>
            <person name="Desjardin D."/>
            <person name="Finy P."/>
            <person name="Geml J."/>
            <person name="Haridas S."/>
            <person name="Hughes K."/>
            <person name="Justo A."/>
            <person name="Karasinski D."/>
            <person name="Kautmanova I."/>
            <person name="Kiss B."/>
            <person name="Kocsube S."/>
            <person name="Kotiranta H."/>
            <person name="LaButti K.M."/>
            <person name="Lechner B.E."/>
            <person name="Liimatainen K."/>
            <person name="Lipzen A."/>
            <person name="Lukacs Z."/>
            <person name="Mihaltcheva S."/>
            <person name="Morgado L.N."/>
            <person name="Niskanen T."/>
            <person name="Noordeloos M.E."/>
            <person name="Ohm R.A."/>
            <person name="Ortiz-Santana B."/>
            <person name="Ovrebo C."/>
            <person name="Racz N."/>
            <person name="Riley R."/>
            <person name="Savchenko A."/>
            <person name="Shiryaev A."/>
            <person name="Soop K."/>
            <person name="Spirin V."/>
            <person name="Szebenyi C."/>
            <person name="Tomsovsky M."/>
            <person name="Tulloss R.E."/>
            <person name="Uehling J."/>
            <person name="Grigoriev I.V."/>
            <person name="Vagvolgyi C."/>
            <person name="Papp T."/>
            <person name="Martin F.M."/>
            <person name="Miettinen O."/>
            <person name="Hibbett D.S."/>
            <person name="Nagy L.G."/>
        </authorList>
    </citation>
    <scope>NUCLEOTIDE SEQUENCE [LARGE SCALE GENOMIC DNA]</scope>
    <source>
        <strain evidence="1 2">NL-1719</strain>
    </source>
</reference>
<name>A0ACD3ACN1_9AGAR</name>
<gene>
    <name evidence="1" type="ORF">BDN72DRAFT_902417</name>
</gene>
<evidence type="ECO:0000313" key="1">
    <source>
        <dbReference type="EMBL" id="TFK63426.1"/>
    </source>
</evidence>
<keyword evidence="2" id="KW-1185">Reference proteome</keyword>
<accession>A0ACD3ACN1</accession>
<proteinExistence type="predicted"/>
<organism evidence="1 2">
    <name type="scientific">Pluteus cervinus</name>
    <dbReference type="NCBI Taxonomy" id="181527"/>
    <lineage>
        <taxon>Eukaryota</taxon>
        <taxon>Fungi</taxon>
        <taxon>Dikarya</taxon>
        <taxon>Basidiomycota</taxon>
        <taxon>Agaricomycotina</taxon>
        <taxon>Agaricomycetes</taxon>
        <taxon>Agaricomycetidae</taxon>
        <taxon>Agaricales</taxon>
        <taxon>Pluteineae</taxon>
        <taxon>Pluteaceae</taxon>
        <taxon>Pluteus</taxon>
    </lineage>
</organism>
<evidence type="ECO:0000313" key="2">
    <source>
        <dbReference type="Proteomes" id="UP000308600"/>
    </source>
</evidence>
<sequence length="454" mass="51684">MDALAPEVLEHILSQVPIDSSPKELSATLSNCSLVSHNWRAIAQPLLFSEFIRYGGHYNPMRLYRTLLSHPRLQDLVKCIWVDTAVLSITSDSDSFIGRLQEQQFSRSVIDLFHQLTSRPRPGLHHLIVDFVSEELEAQNLKIVASLISSPNLTVLSFTNVISAPIVILYQCPSIRELHLCRCSFSGFDRDGDGHLVRDETSQVDWAGYPPPSKDRPRLSHLYLESTDIYEIRFIRWFLHLDCAFDISGLKTFHLLDASDEFDSYTLARDLVQKVSPSLEEFAFDPPTAFTDRDIYSSPEYATFDPLPELRTLKLSLQQTGVSTGSESSLWTWAIQFMSGLAHPERLEEIQFVCSLAERVRDARGWEELDLFLTSVITDPEDEELSGGRKVWNLKRIWFGIVTVSDETTRLKKWESIAAIIPSLVPRIWGLGLVKVSLSNNWGHVHDSDCWYEG</sequence>
<dbReference type="Proteomes" id="UP000308600">
    <property type="component" value="Unassembled WGS sequence"/>
</dbReference>
<protein>
    <submittedName>
        <fullName evidence="1">Uncharacterized protein</fullName>
    </submittedName>
</protein>